<dbReference type="EMBL" id="BMEY01000002">
    <property type="protein sequence ID" value="GGA63415.1"/>
    <property type="molecule type" value="Genomic_DNA"/>
</dbReference>
<keyword evidence="3 5" id="KW-0732">Signal</keyword>
<dbReference type="PANTHER" id="PTHR30290">
    <property type="entry name" value="PERIPLASMIC BINDING COMPONENT OF ABC TRANSPORTER"/>
    <property type="match status" value="1"/>
</dbReference>
<feature type="signal peptide" evidence="5">
    <location>
        <begin position="1"/>
        <end position="20"/>
    </location>
</feature>
<dbReference type="PIRSF" id="PIRSF002741">
    <property type="entry name" value="MppA"/>
    <property type="match status" value="1"/>
</dbReference>
<dbReference type="GO" id="GO:1904680">
    <property type="term" value="F:peptide transmembrane transporter activity"/>
    <property type="evidence" value="ECO:0007669"/>
    <property type="project" value="TreeGrafter"/>
</dbReference>
<feature type="compositionally biased region" description="Basic and acidic residues" evidence="4">
    <location>
        <begin position="39"/>
        <end position="51"/>
    </location>
</feature>
<dbReference type="AlphaFoldDB" id="A0A916RRH4"/>
<dbReference type="Gene3D" id="3.10.105.10">
    <property type="entry name" value="Dipeptide-binding Protein, Domain 3"/>
    <property type="match status" value="1"/>
</dbReference>
<dbReference type="InterPro" id="IPR050034">
    <property type="entry name" value="Opp4A"/>
</dbReference>
<gene>
    <name evidence="7" type="ORF">GCM10008025_04090</name>
</gene>
<name>A0A916RRH4_9BACI</name>
<dbReference type="InterPro" id="IPR000914">
    <property type="entry name" value="SBP_5_dom"/>
</dbReference>
<protein>
    <submittedName>
        <fullName evidence="7">Peptide ABC transporter substrate-binding protein</fullName>
    </submittedName>
</protein>
<feature type="chain" id="PRO_5038843844" evidence="5">
    <location>
        <begin position="21"/>
        <end position="612"/>
    </location>
</feature>
<evidence type="ECO:0000259" key="6">
    <source>
        <dbReference type="Pfam" id="PF00496"/>
    </source>
</evidence>
<evidence type="ECO:0000256" key="5">
    <source>
        <dbReference type="SAM" id="SignalP"/>
    </source>
</evidence>
<dbReference type="NCBIfam" id="NF045467">
    <property type="entry name" value="Opp4A"/>
    <property type="match status" value="1"/>
</dbReference>
<evidence type="ECO:0000313" key="8">
    <source>
        <dbReference type="Proteomes" id="UP000613512"/>
    </source>
</evidence>
<evidence type="ECO:0000256" key="2">
    <source>
        <dbReference type="ARBA" id="ARBA00022448"/>
    </source>
</evidence>
<evidence type="ECO:0000256" key="3">
    <source>
        <dbReference type="ARBA" id="ARBA00022729"/>
    </source>
</evidence>
<feature type="region of interest" description="Disordered" evidence="4">
    <location>
        <begin position="26"/>
        <end position="54"/>
    </location>
</feature>
<comment type="caution">
    <text evidence="7">The sequence shown here is derived from an EMBL/GenBank/DDBJ whole genome shotgun (WGS) entry which is preliminary data.</text>
</comment>
<dbReference type="PROSITE" id="PS51257">
    <property type="entry name" value="PROKAR_LIPOPROTEIN"/>
    <property type="match status" value="1"/>
</dbReference>
<accession>A0A916RRH4</accession>
<dbReference type="CDD" id="cd08510">
    <property type="entry name" value="PBP2_Lactococcal_OppA_like"/>
    <property type="match status" value="1"/>
</dbReference>
<dbReference type="RefSeq" id="WP_188383029.1">
    <property type="nucleotide sequence ID" value="NZ_BMEY01000002.1"/>
</dbReference>
<keyword evidence="8" id="KW-1185">Reference proteome</keyword>
<dbReference type="GO" id="GO:0042597">
    <property type="term" value="C:periplasmic space"/>
    <property type="evidence" value="ECO:0007669"/>
    <property type="project" value="UniProtKB-ARBA"/>
</dbReference>
<dbReference type="Proteomes" id="UP000613512">
    <property type="component" value="Unassembled WGS sequence"/>
</dbReference>
<dbReference type="GO" id="GO:0043190">
    <property type="term" value="C:ATP-binding cassette (ABC) transporter complex"/>
    <property type="evidence" value="ECO:0007669"/>
    <property type="project" value="InterPro"/>
</dbReference>
<dbReference type="InterPro" id="IPR030678">
    <property type="entry name" value="Peptide/Ni-bd"/>
</dbReference>
<reference evidence="7" key="1">
    <citation type="journal article" date="2014" name="Int. J. Syst. Evol. Microbiol.">
        <title>Complete genome sequence of Corynebacterium casei LMG S-19264T (=DSM 44701T), isolated from a smear-ripened cheese.</title>
        <authorList>
            <consortium name="US DOE Joint Genome Institute (JGI-PGF)"/>
            <person name="Walter F."/>
            <person name="Albersmeier A."/>
            <person name="Kalinowski J."/>
            <person name="Ruckert C."/>
        </authorList>
    </citation>
    <scope>NUCLEOTIDE SEQUENCE</scope>
    <source>
        <strain evidence="7">CGMCC 1.12408</strain>
    </source>
</reference>
<keyword evidence="2" id="KW-0813">Transport</keyword>
<evidence type="ECO:0000256" key="4">
    <source>
        <dbReference type="SAM" id="MobiDB-lite"/>
    </source>
</evidence>
<reference evidence="7" key="2">
    <citation type="submission" date="2020-09" db="EMBL/GenBank/DDBJ databases">
        <authorList>
            <person name="Sun Q."/>
            <person name="Zhou Y."/>
        </authorList>
    </citation>
    <scope>NUCLEOTIDE SEQUENCE</scope>
    <source>
        <strain evidence="7">CGMCC 1.12408</strain>
    </source>
</reference>
<dbReference type="Pfam" id="PF00496">
    <property type="entry name" value="SBP_bac_5"/>
    <property type="match status" value="1"/>
</dbReference>
<dbReference type="Gene3D" id="3.40.190.10">
    <property type="entry name" value="Periplasmic binding protein-like II"/>
    <property type="match status" value="1"/>
</dbReference>
<dbReference type="InterPro" id="IPR039424">
    <property type="entry name" value="SBP_5"/>
</dbReference>
<evidence type="ECO:0000313" key="7">
    <source>
        <dbReference type="EMBL" id="GGA63415.1"/>
    </source>
</evidence>
<dbReference type="GO" id="GO:0015833">
    <property type="term" value="P:peptide transport"/>
    <property type="evidence" value="ECO:0007669"/>
    <property type="project" value="TreeGrafter"/>
</dbReference>
<evidence type="ECO:0000256" key="1">
    <source>
        <dbReference type="ARBA" id="ARBA00005695"/>
    </source>
</evidence>
<proteinExistence type="inferred from homology"/>
<organism evidence="7 8">
    <name type="scientific">Ornithinibacillus halotolerans</name>
    <dbReference type="NCBI Taxonomy" id="1274357"/>
    <lineage>
        <taxon>Bacteria</taxon>
        <taxon>Bacillati</taxon>
        <taxon>Bacillota</taxon>
        <taxon>Bacilli</taxon>
        <taxon>Bacillales</taxon>
        <taxon>Bacillaceae</taxon>
        <taxon>Ornithinibacillus</taxon>
    </lineage>
</organism>
<sequence length="612" mass="68172">MKKTSKWLLALMLVLLLALAACGGGDDKSSDSSNNNEGENNKTAENNKDEGSDTEIFNIEDFSMTTSNTGEAIEDGTLTYGIVSDTVFEGTLNYNFYSGAPDAEIIGWFDEPLFDTDANYAFTNEGAATWDVDETGTVYTFQIKDNVNWHDGKPVTAEDYAYAHYVIGHPDYVGIRYGSDFENIVGMAEYHAGETDTISGIEVIDEKTLQITYKEGGPSLITGGIWPYALPKHVFGEMEVADMLESDAVRKEPIGFGPYKVTQVVPGESVTLERNEDYWRGTPALEQVTVKVVSPSVVVQALEKGEVDMVDSFPTDQFVDNAHMSNVEFLGQVDNAYTYIGFKLGKWNADEGKVEVDPNAKMADVNLRRAMWYAVDNNAVGDQFYNGLRWNATTLIIPFFPEYHNSEIETPTYDPEEAKRILDEAGYLDVDGDGIREDKEGNELTINFASMSGGDTAEPLAQYYIQSWKAVGLNVELVDGRLIEFNAFYDRLEADDPAYDIYQGAWGTGTDVNPAGIFGGNSPANYPRWTNEENDKLLAEGASMKAMDVEYRKEVYDQWQQLMVDNIPMFPTLYRSVLVPVNERVVNYTLDPASELRRYQIGVTQEEPVVAE</sequence>
<dbReference type="SUPFAM" id="SSF53850">
    <property type="entry name" value="Periplasmic binding protein-like II"/>
    <property type="match status" value="1"/>
</dbReference>
<comment type="similarity">
    <text evidence="1">Belongs to the bacterial solute-binding protein 5 family.</text>
</comment>
<feature type="domain" description="Solute-binding protein family 5" evidence="6">
    <location>
        <begin position="127"/>
        <end position="516"/>
    </location>
</feature>
<dbReference type="PANTHER" id="PTHR30290:SF9">
    <property type="entry name" value="OLIGOPEPTIDE-BINDING PROTEIN APPA"/>
    <property type="match status" value="1"/>
</dbReference>